<sequence length="169" mass="19035">MAGDLEHAALQHDRVAWAEDATDAMLKTIVESEATGSVFSAVSDGGMLTTWREPGRTQLGPDFSCLFITSVDVDHWAELHRLGEDIYEAGGWMHWMRPSFTSSSWPQLRLTGGPGCWRVSGSTSGAPRDLHEARRTFSLGREAQLRFCRFRWEPDPRFDPRSFGYLAEE</sequence>
<dbReference type="AlphaFoldDB" id="A0A2U8W625"/>
<keyword evidence="2" id="KW-1185">Reference proteome</keyword>
<accession>A0A2U8W625</accession>
<dbReference type="EMBL" id="CP029550">
    <property type="protein sequence ID" value="AWN41574.1"/>
    <property type="molecule type" value="Genomic_DNA"/>
</dbReference>
<organism evidence="1 2">
    <name type="scientific">Methylobacterium durans</name>
    <dbReference type="NCBI Taxonomy" id="2202825"/>
    <lineage>
        <taxon>Bacteria</taxon>
        <taxon>Pseudomonadati</taxon>
        <taxon>Pseudomonadota</taxon>
        <taxon>Alphaproteobacteria</taxon>
        <taxon>Hyphomicrobiales</taxon>
        <taxon>Methylobacteriaceae</taxon>
        <taxon>Methylobacterium</taxon>
    </lineage>
</organism>
<evidence type="ECO:0000313" key="1">
    <source>
        <dbReference type="EMBL" id="AWN41574.1"/>
    </source>
</evidence>
<dbReference type="OrthoDB" id="9811036at2"/>
<protein>
    <submittedName>
        <fullName evidence="1">Uncharacterized protein</fullName>
    </submittedName>
</protein>
<reference evidence="2" key="1">
    <citation type="submission" date="2018-05" db="EMBL/GenBank/DDBJ databases">
        <title>Complete Genome Sequence of Methylobacterium sp. 17SD2-17.</title>
        <authorList>
            <person name="Srinivasan S."/>
        </authorList>
    </citation>
    <scope>NUCLEOTIDE SEQUENCE [LARGE SCALE GENOMIC DNA]</scope>
    <source>
        <strain evidence="2">17SD2-17</strain>
    </source>
</reference>
<proteinExistence type="predicted"/>
<gene>
    <name evidence="1" type="ORF">DK389_15000</name>
</gene>
<dbReference type="Proteomes" id="UP000245926">
    <property type="component" value="Chromosome"/>
</dbReference>
<name>A0A2U8W625_9HYPH</name>
<dbReference type="KEGG" id="mets:DK389_15000"/>
<evidence type="ECO:0000313" key="2">
    <source>
        <dbReference type="Proteomes" id="UP000245926"/>
    </source>
</evidence>